<evidence type="ECO:0000256" key="2">
    <source>
        <dbReference type="ARBA" id="ARBA00007935"/>
    </source>
</evidence>
<keyword evidence="3" id="KW-0813">Transport</keyword>
<dbReference type="GO" id="GO:0022857">
    <property type="term" value="F:transmembrane transporter activity"/>
    <property type="evidence" value="ECO:0007669"/>
    <property type="project" value="InterPro"/>
</dbReference>
<dbReference type="InterPro" id="IPR000522">
    <property type="entry name" value="ABC_transptr_permease_BtuC"/>
</dbReference>
<feature type="transmembrane region" description="Helical" evidence="8">
    <location>
        <begin position="61"/>
        <end position="80"/>
    </location>
</feature>
<keyword evidence="10" id="KW-1185">Reference proteome</keyword>
<keyword evidence="4" id="KW-1003">Cell membrane</keyword>
<comment type="caution">
    <text evidence="9">The sequence shown here is derived from an EMBL/GenBank/DDBJ whole genome shotgun (WGS) entry which is preliminary data.</text>
</comment>
<dbReference type="InterPro" id="IPR037294">
    <property type="entry name" value="ABC_BtuC-like"/>
</dbReference>
<gene>
    <name evidence="9" type="ORF">D0469_14345</name>
</gene>
<feature type="transmembrane region" description="Helical" evidence="8">
    <location>
        <begin position="283"/>
        <end position="300"/>
    </location>
</feature>
<feature type="transmembrane region" description="Helical" evidence="8">
    <location>
        <begin position="92"/>
        <end position="112"/>
    </location>
</feature>
<organism evidence="9 10">
    <name type="scientific">Peribacillus saganii</name>
    <dbReference type="NCBI Taxonomy" id="2303992"/>
    <lineage>
        <taxon>Bacteria</taxon>
        <taxon>Bacillati</taxon>
        <taxon>Bacillota</taxon>
        <taxon>Bacilli</taxon>
        <taxon>Bacillales</taxon>
        <taxon>Bacillaceae</taxon>
        <taxon>Peribacillus</taxon>
    </lineage>
</organism>
<protein>
    <submittedName>
        <fullName evidence="9">Iron ABC transporter permease</fullName>
    </submittedName>
</protein>
<dbReference type="CDD" id="cd06550">
    <property type="entry name" value="TM_ABC_iron-siderophores_like"/>
    <property type="match status" value="1"/>
</dbReference>
<evidence type="ECO:0000256" key="3">
    <source>
        <dbReference type="ARBA" id="ARBA00022448"/>
    </source>
</evidence>
<evidence type="ECO:0000256" key="7">
    <source>
        <dbReference type="ARBA" id="ARBA00023136"/>
    </source>
</evidence>
<dbReference type="GO" id="GO:0005886">
    <property type="term" value="C:plasma membrane"/>
    <property type="evidence" value="ECO:0007669"/>
    <property type="project" value="UniProtKB-SubCell"/>
</dbReference>
<feature type="transmembrane region" description="Helical" evidence="8">
    <location>
        <begin position="124"/>
        <end position="143"/>
    </location>
</feature>
<dbReference type="Pfam" id="PF01032">
    <property type="entry name" value="FecCD"/>
    <property type="match status" value="1"/>
</dbReference>
<evidence type="ECO:0000256" key="4">
    <source>
        <dbReference type="ARBA" id="ARBA00022475"/>
    </source>
</evidence>
<feature type="transmembrane region" description="Helical" evidence="8">
    <location>
        <begin position="244"/>
        <end position="271"/>
    </location>
</feature>
<name>A0A372LMI7_9BACI</name>
<reference evidence="9 10" key="1">
    <citation type="submission" date="2018-08" db="EMBL/GenBank/DDBJ databases">
        <title>Bacillus chawlae sp. nov., Bacillus glennii sp. nov., and Bacillus saganii sp. nov. Isolated from the Vehicle Assembly Building at Kennedy Space Center where the Viking Spacecraft were Assembled.</title>
        <authorList>
            <person name="Seuylemezian A."/>
            <person name="Vaishampayan P."/>
        </authorList>
    </citation>
    <scope>NUCLEOTIDE SEQUENCE [LARGE SCALE GENOMIC DNA]</scope>
    <source>
        <strain evidence="9 10">V47-23a</strain>
    </source>
</reference>
<dbReference type="SUPFAM" id="SSF81345">
    <property type="entry name" value="ABC transporter involved in vitamin B12 uptake, BtuC"/>
    <property type="match status" value="1"/>
</dbReference>
<dbReference type="PANTHER" id="PTHR30472">
    <property type="entry name" value="FERRIC ENTEROBACTIN TRANSPORT SYSTEM PERMEASE PROTEIN"/>
    <property type="match status" value="1"/>
</dbReference>
<comment type="similarity">
    <text evidence="2">Belongs to the binding-protein-dependent transport system permease family. FecCD subfamily.</text>
</comment>
<accession>A0A372LMI7</accession>
<dbReference type="PANTHER" id="PTHR30472:SF64">
    <property type="entry name" value="IRON(3+)-HYDROXAMATE IMPORT SYSTEM PERMEASE PROTEIN FHUG"/>
    <property type="match status" value="1"/>
</dbReference>
<sequence>MIHPRVRFKWVLLILFALLVIAGLISLNLGVVSISPAEVFQTFLGQGTQQQRLILFDFRLPGIILALLVGAGMAISGVILQGITRNELADPGILGINSGAGLAVIIYIAFFQNAAGSLSILNTFILPLFAFLGALVTAGLIVIFSWKQGFQSIRLVLVGVGVNAGLNAILIAIQLRLEPQDFMKALIWLSGELWATQWQYVWALLPWYVVLIPYTIYKSHTLNVLNLGAQLSTGLGVRSNRERLILLVLAVAMAGLGVAAGGGIAFLGLIAPHIARRIVGPKHQVMIPVSALLGSLILLIADTIGKNILSPLEIPAGMIVSIISAPYFIYLLIKTK</sequence>
<comment type="subcellular location">
    <subcellularLocation>
        <location evidence="1">Cell membrane</location>
        <topology evidence="1">Multi-pass membrane protein</topology>
    </subcellularLocation>
</comment>
<dbReference type="RefSeq" id="WP_117327433.1">
    <property type="nucleotide sequence ID" value="NZ_QVTE01000041.1"/>
</dbReference>
<feature type="transmembrane region" description="Helical" evidence="8">
    <location>
        <begin position="155"/>
        <end position="177"/>
    </location>
</feature>
<dbReference type="Gene3D" id="1.10.3470.10">
    <property type="entry name" value="ABC transporter involved in vitamin B12 uptake, BtuC"/>
    <property type="match status" value="1"/>
</dbReference>
<evidence type="ECO:0000313" key="9">
    <source>
        <dbReference type="EMBL" id="RFU67587.1"/>
    </source>
</evidence>
<dbReference type="AlphaFoldDB" id="A0A372LMI7"/>
<evidence type="ECO:0000256" key="1">
    <source>
        <dbReference type="ARBA" id="ARBA00004651"/>
    </source>
</evidence>
<proteinExistence type="inferred from homology"/>
<feature type="transmembrane region" description="Helical" evidence="8">
    <location>
        <begin position="197"/>
        <end position="217"/>
    </location>
</feature>
<dbReference type="OrthoDB" id="9811721at2"/>
<evidence type="ECO:0000256" key="6">
    <source>
        <dbReference type="ARBA" id="ARBA00022989"/>
    </source>
</evidence>
<evidence type="ECO:0000256" key="5">
    <source>
        <dbReference type="ARBA" id="ARBA00022692"/>
    </source>
</evidence>
<dbReference type="GO" id="GO:0033214">
    <property type="term" value="P:siderophore-iron import into cell"/>
    <property type="evidence" value="ECO:0007669"/>
    <property type="project" value="TreeGrafter"/>
</dbReference>
<keyword evidence="5 8" id="KW-0812">Transmembrane</keyword>
<evidence type="ECO:0000256" key="8">
    <source>
        <dbReference type="SAM" id="Phobius"/>
    </source>
</evidence>
<dbReference type="Proteomes" id="UP000264541">
    <property type="component" value="Unassembled WGS sequence"/>
</dbReference>
<dbReference type="FunFam" id="1.10.3470.10:FF:000001">
    <property type="entry name" value="Vitamin B12 ABC transporter permease BtuC"/>
    <property type="match status" value="1"/>
</dbReference>
<evidence type="ECO:0000313" key="10">
    <source>
        <dbReference type="Proteomes" id="UP000264541"/>
    </source>
</evidence>
<keyword evidence="7 8" id="KW-0472">Membrane</keyword>
<keyword evidence="6 8" id="KW-1133">Transmembrane helix</keyword>
<dbReference type="EMBL" id="QVTE01000041">
    <property type="protein sequence ID" value="RFU67587.1"/>
    <property type="molecule type" value="Genomic_DNA"/>
</dbReference>
<feature type="transmembrane region" description="Helical" evidence="8">
    <location>
        <begin position="312"/>
        <end position="333"/>
    </location>
</feature>